<evidence type="ECO:0000313" key="1">
    <source>
        <dbReference type="EMBL" id="KAJ6636394.1"/>
    </source>
</evidence>
<proteinExistence type="predicted"/>
<feature type="non-terminal residue" evidence="1">
    <location>
        <position position="97"/>
    </location>
</feature>
<dbReference type="AlphaFoldDB" id="A0A9Q0MSV9"/>
<sequence>LFEAVNSITSNIEETRSRNSRKNGRVRTKTVYLQSCKSLVLLEMGENTGNLKLASDNSCKLQCTNVSSKSRTKLNSGLERVFNGKAGHFDRISIVSG</sequence>
<comment type="caution">
    <text evidence="1">The sequence shown here is derived from an EMBL/GenBank/DDBJ whole genome shotgun (WGS) entry which is preliminary data.</text>
</comment>
<accession>A0A9Q0MSV9</accession>
<evidence type="ECO:0000313" key="2">
    <source>
        <dbReference type="Proteomes" id="UP001151699"/>
    </source>
</evidence>
<dbReference type="Proteomes" id="UP001151699">
    <property type="component" value="Chromosome C"/>
</dbReference>
<reference evidence="1" key="1">
    <citation type="submission" date="2022-07" db="EMBL/GenBank/DDBJ databases">
        <authorList>
            <person name="Trinca V."/>
            <person name="Uliana J.V.C."/>
            <person name="Torres T.T."/>
            <person name="Ward R.J."/>
            <person name="Monesi N."/>
        </authorList>
    </citation>
    <scope>NUCLEOTIDE SEQUENCE</scope>
    <source>
        <strain evidence="1">HSMRA1968</strain>
        <tissue evidence="1">Whole embryos</tissue>
    </source>
</reference>
<feature type="non-terminal residue" evidence="1">
    <location>
        <position position="1"/>
    </location>
</feature>
<name>A0A9Q0MSV9_9DIPT</name>
<organism evidence="1 2">
    <name type="scientific">Pseudolycoriella hygida</name>
    <dbReference type="NCBI Taxonomy" id="35572"/>
    <lineage>
        <taxon>Eukaryota</taxon>
        <taxon>Metazoa</taxon>
        <taxon>Ecdysozoa</taxon>
        <taxon>Arthropoda</taxon>
        <taxon>Hexapoda</taxon>
        <taxon>Insecta</taxon>
        <taxon>Pterygota</taxon>
        <taxon>Neoptera</taxon>
        <taxon>Endopterygota</taxon>
        <taxon>Diptera</taxon>
        <taxon>Nematocera</taxon>
        <taxon>Sciaroidea</taxon>
        <taxon>Sciaridae</taxon>
        <taxon>Pseudolycoriella</taxon>
    </lineage>
</organism>
<gene>
    <name evidence="1" type="ORF">Bhyg_14984</name>
</gene>
<keyword evidence="2" id="KW-1185">Reference proteome</keyword>
<protein>
    <submittedName>
        <fullName evidence="1">Uncharacterized protein</fullName>
    </submittedName>
</protein>
<dbReference type="EMBL" id="WJQU01000004">
    <property type="protein sequence ID" value="KAJ6636394.1"/>
    <property type="molecule type" value="Genomic_DNA"/>
</dbReference>